<dbReference type="EMBL" id="JABCQL010000013">
    <property type="protein sequence ID" value="MBF0856571.1"/>
    <property type="molecule type" value="Genomic_DNA"/>
</dbReference>
<feature type="transmembrane region" description="Helical" evidence="8">
    <location>
        <begin position="525"/>
        <end position="546"/>
    </location>
</feature>
<keyword evidence="4" id="KW-1003">Cell membrane</keyword>
<dbReference type="InterPro" id="IPR027463">
    <property type="entry name" value="AcrB_DN_DC_subdom"/>
</dbReference>
<dbReference type="Gene3D" id="3.30.70.1440">
    <property type="entry name" value="Multidrug efflux transporter AcrB pore domain"/>
    <property type="match status" value="1"/>
</dbReference>
<evidence type="ECO:0000256" key="6">
    <source>
        <dbReference type="ARBA" id="ARBA00022989"/>
    </source>
</evidence>
<dbReference type="Gene3D" id="3.30.70.1320">
    <property type="entry name" value="Multidrug efflux transporter AcrB pore domain like"/>
    <property type="match status" value="1"/>
</dbReference>
<feature type="transmembrane region" description="Helical" evidence="8">
    <location>
        <begin position="912"/>
        <end position="935"/>
    </location>
</feature>
<dbReference type="GO" id="GO:0042910">
    <property type="term" value="F:xenobiotic transmembrane transporter activity"/>
    <property type="evidence" value="ECO:0007669"/>
    <property type="project" value="TreeGrafter"/>
</dbReference>
<dbReference type="GO" id="GO:0005886">
    <property type="term" value="C:plasma membrane"/>
    <property type="evidence" value="ECO:0007669"/>
    <property type="project" value="UniProtKB-SubCell"/>
</dbReference>
<organism evidence="9 10">
    <name type="scientific">Gluconobacter oxydans</name>
    <name type="common">Gluconobacter suboxydans</name>
    <dbReference type="NCBI Taxonomy" id="442"/>
    <lineage>
        <taxon>Bacteria</taxon>
        <taxon>Pseudomonadati</taxon>
        <taxon>Pseudomonadota</taxon>
        <taxon>Alphaproteobacteria</taxon>
        <taxon>Acetobacterales</taxon>
        <taxon>Acetobacteraceae</taxon>
        <taxon>Gluconobacter</taxon>
    </lineage>
</organism>
<dbReference type="PANTHER" id="PTHR32063">
    <property type="match status" value="1"/>
</dbReference>
<sequence length="1019" mass="109723">MIMILSLIQRQRFLIFGLIFALLITGLACVEKLPVEPVPDISPRQVMVTVTAPGLATEEVEKLITFPVETALTAMPGLQDLRSVSRTGVCVVYLQFDDATDIDLDRTRVAERLQAARENVAVPNVSVQMGPRTTGMGEIMQFQLKGPAYSLMDLNRIMRWTVAPAIKLLPGIAEVNINGGAEQTFQVTLDPLRLRTYGVTVADVAQAVDRNNSSAGGGWIAHQAEQQVIVGRALVGTLDDFGLIPVRIGQNGQVIRIRDVGSVGLGPRTRLGAATRDGQGEIVLGAVMMQDGASSNAVLGEIHNALPSIRKALPAGVVLEPYYMRSTLTEETISTVKENLLIGAGLVLVVLIVVLGDWRASLVIASAIPAALLSAFIGMRVFGVSANLLSLGAIDFGMIVDSSLVVVEHFMTLRANGSSERSTRETAIEAARAVIRPVTFSIFVIIMVYLPILTLEDIEGKMFRPMAQTVVMALLASLVYCFVCIPVLAAIFLRTVPLEQETWFVRHARRYYEPMLSWSERHFRPVLIITIGIFLFSVGLATRLGGEFVPTLEEGSLTTTVTRWPSASLPTVIEEIGKQERIIRSFPEVQTVVSNIGTPAVPTDPMGPNESDSFIILKPRSQWTTGRTQAELLQAMSDELQKKLPSANYEWSQPIQMRMDELLSGVRTQIAISIYGNDLEELSRLADHVTQVVSSVPGAADVAPQGDGTVPFMHIDVDRDTAARRGVLVSDVLDQITAIGGLIGKPVVLGNAIIPTQIRLDPASTLSVAAIGNLPIRRLDGRGWVLLSDVARLQVVDGPSRIDRDRLQRRVIIQANVRGRDIGSFVADAQKAVAREVKLPPGYDLAWAGQFQNMNSAMKRLGFVVPVALLIILALLVVALGSFKAAALVFVNLPIAATGGVIALTLRGLPFSIAASIGFIALFGVAILNGVVLVSQIKTFEEAGRDAAAAAFEAARSRFRPVIATASVASLGFFPMAFSGSMGAEVERPLATVVIGGLVTSTLLTLLVLPTLYARLFRA</sequence>
<dbReference type="Proteomes" id="UP000603665">
    <property type="component" value="Unassembled WGS sequence"/>
</dbReference>
<protein>
    <submittedName>
        <fullName evidence="9">Efflux RND transporter permease subunit</fullName>
    </submittedName>
</protein>
<evidence type="ECO:0000313" key="10">
    <source>
        <dbReference type="Proteomes" id="UP000603665"/>
    </source>
</evidence>
<feature type="transmembrane region" description="Helical" evidence="8">
    <location>
        <begin position="362"/>
        <end position="382"/>
    </location>
</feature>
<evidence type="ECO:0000256" key="8">
    <source>
        <dbReference type="SAM" id="Phobius"/>
    </source>
</evidence>
<keyword evidence="5 8" id="KW-0812">Transmembrane</keyword>
<keyword evidence="6 8" id="KW-1133">Transmembrane helix</keyword>
<dbReference type="NCBIfam" id="TIGR00914">
    <property type="entry name" value="2A0601"/>
    <property type="match status" value="1"/>
</dbReference>
<evidence type="ECO:0000256" key="1">
    <source>
        <dbReference type="ARBA" id="ARBA00004651"/>
    </source>
</evidence>
<dbReference type="InterPro" id="IPR001036">
    <property type="entry name" value="Acrflvin-R"/>
</dbReference>
<dbReference type="SUPFAM" id="SSF82714">
    <property type="entry name" value="Multidrug efflux transporter AcrB TolC docking domain, DN and DC subdomains"/>
    <property type="match status" value="2"/>
</dbReference>
<feature type="transmembrane region" description="Helical" evidence="8">
    <location>
        <begin position="472"/>
        <end position="493"/>
    </location>
</feature>
<evidence type="ECO:0000313" key="9">
    <source>
        <dbReference type="EMBL" id="MBF0856571.1"/>
    </source>
</evidence>
<dbReference type="Gene3D" id="1.20.1640.10">
    <property type="entry name" value="Multidrug efflux transporter AcrB transmembrane domain"/>
    <property type="match status" value="2"/>
</dbReference>
<dbReference type="GO" id="GO:0008324">
    <property type="term" value="F:monoatomic cation transmembrane transporter activity"/>
    <property type="evidence" value="ECO:0007669"/>
    <property type="project" value="InterPro"/>
</dbReference>
<dbReference type="SUPFAM" id="SSF82693">
    <property type="entry name" value="Multidrug efflux transporter AcrB pore domain, PN1, PN2, PC1 and PC2 subdomains"/>
    <property type="match status" value="3"/>
</dbReference>
<dbReference type="Gene3D" id="3.30.2090.10">
    <property type="entry name" value="Multidrug efflux transporter AcrB TolC docking domain, DN and DC subdomains"/>
    <property type="match status" value="2"/>
</dbReference>
<dbReference type="PRINTS" id="PR00702">
    <property type="entry name" value="ACRIFLAVINRP"/>
</dbReference>
<reference evidence="9" key="1">
    <citation type="submission" date="2020-04" db="EMBL/GenBank/DDBJ databases">
        <authorList>
            <person name="Sombolestani A."/>
        </authorList>
    </citation>
    <scope>NUCLEOTIDE SEQUENCE</scope>
    <source>
        <strain evidence="9">LMG1408</strain>
    </source>
</reference>
<dbReference type="Gene3D" id="3.30.70.1430">
    <property type="entry name" value="Multidrug efflux transporter AcrB pore domain"/>
    <property type="match status" value="2"/>
</dbReference>
<feature type="transmembrane region" description="Helical" evidence="8">
    <location>
        <begin position="962"/>
        <end position="984"/>
    </location>
</feature>
<feature type="transmembrane region" description="Helical" evidence="8">
    <location>
        <begin position="861"/>
        <end position="880"/>
    </location>
</feature>
<feature type="transmembrane region" description="Helical" evidence="8">
    <location>
        <begin position="388"/>
        <end position="412"/>
    </location>
</feature>
<evidence type="ECO:0000256" key="4">
    <source>
        <dbReference type="ARBA" id="ARBA00022475"/>
    </source>
</evidence>
<evidence type="ECO:0000256" key="2">
    <source>
        <dbReference type="ARBA" id="ARBA00010942"/>
    </source>
</evidence>
<evidence type="ECO:0000256" key="3">
    <source>
        <dbReference type="ARBA" id="ARBA00022448"/>
    </source>
</evidence>
<comment type="similarity">
    <text evidence="2">Belongs to the resistance-nodulation-cell division (RND) (TC 2.A.6) family.</text>
</comment>
<proteinExistence type="inferred from homology"/>
<dbReference type="PANTHER" id="PTHR32063:SF24">
    <property type="entry name" value="CATION EFFLUX SYSTEM (ACRB_ACRD_ACRF FAMILY)"/>
    <property type="match status" value="1"/>
</dbReference>
<comment type="caution">
    <text evidence="9">The sequence shown here is derived from an EMBL/GenBank/DDBJ whole genome shotgun (WGS) entry which is preliminary data.</text>
</comment>
<feature type="transmembrane region" description="Helical" evidence="8">
    <location>
        <begin position="339"/>
        <end position="355"/>
    </location>
</feature>
<keyword evidence="3" id="KW-0813">Transport</keyword>
<keyword evidence="7 8" id="KW-0472">Membrane</keyword>
<dbReference type="SUPFAM" id="SSF82866">
    <property type="entry name" value="Multidrug efflux transporter AcrB transmembrane domain"/>
    <property type="match status" value="2"/>
</dbReference>
<feature type="transmembrane region" description="Helical" evidence="8">
    <location>
        <begin position="887"/>
        <end position="906"/>
    </location>
</feature>
<feature type="transmembrane region" description="Helical" evidence="8">
    <location>
        <begin position="433"/>
        <end position="452"/>
    </location>
</feature>
<reference evidence="9" key="2">
    <citation type="submission" date="2023-10" db="EMBL/GenBank/DDBJ databases">
        <title>Description of novel Gluconobacter species.</title>
        <authorList>
            <person name="Cleenwerck I."/>
            <person name="Cnockaert M."/>
            <person name="Borremans W."/>
            <person name="Wieme A.D."/>
            <person name="De Vuyst L."/>
            <person name="Vandamme P."/>
        </authorList>
    </citation>
    <scope>NUCLEOTIDE SEQUENCE</scope>
    <source>
        <strain evidence="9">LMG1408</strain>
    </source>
</reference>
<name>A0AB35ARJ7_GLUOY</name>
<feature type="transmembrane region" description="Helical" evidence="8">
    <location>
        <begin position="990"/>
        <end position="1013"/>
    </location>
</feature>
<dbReference type="Pfam" id="PF00873">
    <property type="entry name" value="ACR_tran"/>
    <property type="match status" value="1"/>
</dbReference>
<dbReference type="InterPro" id="IPR004763">
    <property type="entry name" value="CusA-like"/>
</dbReference>
<accession>A0AB35ARJ7</accession>
<evidence type="ECO:0000256" key="5">
    <source>
        <dbReference type="ARBA" id="ARBA00022692"/>
    </source>
</evidence>
<gene>
    <name evidence="9" type="ORF">HKD20_08580</name>
</gene>
<dbReference type="AlphaFoldDB" id="A0AB35ARJ7"/>
<comment type="subcellular location">
    <subcellularLocation>
        <location evidence="1">Cell membrane</location>
        <topology evidence="1">Multi-pass membrane protein</topology>
    </subcellularLocation>
</comment>
<evidence type="ECO:0000256" key="7">
    <source>
        <dbReference type="ARBA" id="ARBA00023136"/>
    </source>
</evidence>